<name>E1X4G4_HALMS</name>
<dbReference type="EMBL" id="FQ312005">
    <property type="protein sequence ID" value="CBW25394.1"/>
    <property type="molecule type" value="Genomic_DNA"/>
</dbReference>
<gene>
    <name evidence="3" type="ordered locus">BMS_0481</name>
</gene>
<dbReference type="RefSeq" id="WP_014243181.1">
    <property type="nucleotide sequence ID" value="NC_016620.1"/>
</dbReference>
<proteinExistence type="inferred from homology"/>
<dbReference type="HOGENOM" id="CLU_007383_0_1_7"/>
<accession>E1X4G4</accession>
<dbReference type="AlphaFoldDB" id="E1X4G4"/>
<dbReference type="Pfam" id="PF01370">
    <property type="entry name" value="Epimerase"/>
    <property type="match status" value="1"/>
</dbReference>
<dbReference type="STRING" id="862908.BMS_0481"/>
<dbReference type="eggNOG" id="COG0451">
    <property type="taxonomic scope" value="Bacteria"/>
</dbReference>
<sequence length="319" mass="36658">MLSKSRKILIIGAAGGLARILTSILSKANPEDEIIGVDSREQVEEFKRDNVQFLKIRYTRGNFEKLFRDNEFHAVYHLARMSHAYSNKSNLAQRLDLNIMGTNRILELALKFDVKKMIILSTYHVYGALSDNPTFISEDSPLKASIKHPELRDVTEMDQLATNWMWKNQHRIETVVLRPCSIIGPQIRNSMSQYLTTKYAPLGIDFNPMFQFIHEFDMANILARSLNEIPTGIYNVAPDEVVSLRKAKELIGLPSLKVPLITLTPMTLAVKKIWNFPDYLIEYIKFSCVIDNSELKKHLKGEFLRFSTKEALELLKLKL</sequence>
<reference evidence="4" key="1">
    <citation type="journal article" date="2013" name="ISME J.">
        <title>A small predatory core genome in the divergent marine Bacteriovorax marinus SJ and the terrestrial Bdellovibrio bacteriovorus.</title>
        <authorList>
            <person name="Crossman L.C."/>
            <person name="Chen H."/>
            <person name="Cerdeno-Tarraga A.M."/>
            <person name="Brooks K."/>
            <person name="Quail M.A."/>
            <person name="Pineiro S.A."/>
            <person name="Hobley L."/>
            <person name="Sockett R.E."/>
            <person name="Bentley S.D."/>
            <person name="Parkhill J."/>
            <person name="Williams H.N."/>
            <person name="Stine O.C."/>
        </authorList>
    </citation>
    <scope>NUCLEOTIDE SEQUENCE [LARGE SCALE GENOMIC DNA]</scope>
    <source>
        <strain evidence="4">ATCC BAA-682 / DSM 15412 / SJ</strain>
    </source>
</reference>
<dbReference type="PATRIC" id="fig|862908.3.peg.458"/>
<dbReference type="SUPFAM" id="SSF51735">
    <property type="entry name" value="NAD(P)-binding Rossmann-fold domains"/>
    <property type="match status" value="1"/>
</dbReference>
<dbReference type="Gene3D" id="3.40.50.720">
    <property type="entry name" value="NAD(P)-binding Rossmann-like Domain"/>
    <property type="match status" value="1"/>
</dbReference>
<dbReference type="InterPro" id="IPR036291">
    <property type="entry name" value="NAD(P)-bd_dom_sf"/>
</dbReference>
<evidence type="ECO:0000256" key="1">
    <source>
        <dbReference type="ARBA" id="ARBA00007637"/>
    </source>
</evidence>
<feature type="domain" description="NAD-dependent epimerase/dehydratase" evidence="2">
    <location>
        <begin position="8"/>
        <end position="237"/>
    </location>
</feature>
<evidence type="ECO:0000313" key="4">
    <source>
        <dbReference type="Proteomes" id="UP000008963"/>
    </source>
</evidence>
<dbReference type="PANTHER" id="PTHR43000">
    <property type="entry name" value="DTDP-D-GLUCOSE 4,6-DEHYDRATASE-RELATED"/>
    <property type="match status" value="1"/>
</dbReference>
<evidence type="ECO:0000313" key="3">
    <source>
        <dbReference type="EMBL" id="CBW25394.1"/>
    </source>
</evidence>
<dbReference type="InterPro" id="IPR001509">
    <property type="entry name" value="Epimerase_deHydtase"/>
</dbReference>
<protein>
    <submittedName>
        <fullName evidence="3">UDP-glucose 4-epimerase</fullName>
    </submittedName>
</protein>
<dbReference type="Proteomes" id="UP000008963">
    <property type="component" value="Chromosome"/>
</dbReference>
<organism evidence="3 4">
    <name type="scientific">Halobacteriovorax marinus (strain ATCC BAA-682 / DSM 15412 / SJ)</name>
    <name type="common">Bacteriovorax marinus</name>
    <dbReference type="NCBI Taxonomy" id="862908"/>
    <lineage>
        <taxon>Bacteria</taxon>
        <taxon>Pseudomonadati</taxon>
        <taxon>Bdellovibrionota</taxon>
        <taxon>Bacteriovoracia</taxon>
        <taxon>Bacteriovoracales</taxon>
        <taxon>Halobacteriovoraceae</taxon>
        <taxon>Halobacteriovorax</taxon>
    </lineage>
</organism>
<keyword evidence="4" id="KW-1185">Reference proteome</keyword>
<dbReference type="OrthoDB" id="9811496at2"/>
<evidence type="ECO:0000259" key="2">
    <source>
        <dbReference type="Pfam" id="PF01370"/>
    </source>
</evidence>
<dbReference type="KEGG" id="bmx:BMS_0481"/>
<comment type="similarity">
    <text evidence="1">Belongs to the NAD(P)-dependent epimerase/dehydratase family.</text>
</comment>